<accession>S7QBK9</accession>
<proteinExistence type="predicted"/>
<dbReference type="HOGENOM" id="CLU_2794179_0_0_1"/>
<feature type="region of interest" description="Disordered" evidence="1">
    <location>
        <begin position="49"/>
        <end position="68"/>
    </location>
</feature>
<dbReference type="RefSeq" id="XP_007864458.1">
    <property type="nucleotide sequence ID" value="XM_007866267.1"/>
</dbReference>
<dbReference type="KEGG" id="gtr:GLOTRDRAFT_99357"/>
<gene>
    <name evidence="2" type="ORF">GLOTRDRAFT_99357</name>
</gene>
<sequence>MAKASPRNVVASPLLSPLLCTSSISSYARHLYLPSPLGSHAVAYRLGRPHSSPALSRSSTPDPEFSLI</sequence>
<protein>
    <submittedName>
        <fullName evidence="2">Uncharacterized protein</fullName>
    </submittedName>
</protein>
<name>S7QBK9_GLOTA</name>
<dbReference type="GeneID" id="19310076"/>
<organism evidence="2 3">
    <name type="scientific">Gloeophyllum trabeum (strain ATCC 11539 / FP-39264 / Madison 617)</name>
    <name type="common">Brown rot fungus</name>
    <dbReference type="NCBI Taxonomy" id="670483"/>
    <lineage>
        <taxon>Eukaryota</taxon>
        <taxon>Fungi</taxon>
        <taxon>Dikarya</taxon>
        <taxon>Basidiomycota</taxon>
        <taxon>Agaricomycotina</taxon>
        <taxon>Agaricomycetes</taxon>
        <taxon>Gloeophyllales</taxon>
        <taxon>Gloeophyllaceae</taxon>
        <taxon>Gloeophyllum</taxon>
    </lineage>
</organism>
<evidence type="ECO:0000313" key="3">
    <source>
        <dbReference type="Proteomes" id="UP000030669"/>
    </source>
</evidence>
<dbReference type="AlphaFoldDB" id="S7QBK9"/>
<reference evidence="2 3" key="1">
    <citation type="journal article" date="2012" name="Science">
        <title>The Paleozoic origin of enzymatic lignin decomposition reconstructed from 31 fungal genomes.</title>
        <authorList>
            <person name="Floudas D."/>
            <person name="Binder M."/>
            <person name="Riley R."/>
            <person name="Barry K."/>
            <person name="Blanchette R.A."/>
            <person name="Henrissat B."/>
            <person name="Martinez A.T."/>
            <person name="Otillar R."/>
            <person name="Spatafora J.W."/>
            <person name="Yadav J.S."/>
            <person name="Aerts A."/>
            <person name="Benoit I."/>
            <person name="Boyd A."/>
            <person name="Carlson A."/>
            <person name="Copeland A."/>
            <person name="Coutinho P.M."/>
            <person name="de Vries R.P."/>
            <person name="Ferreira P."/>
            <person name="Findley K."/>
            <person name="Foster B."/>
            <person name="Gaskell J."/>
            <person name="Glotzer D."/>
            <person name="Gorecki P."/>
            <person name="Heitman J."/>
            <person name="Hesse C."/>
            <person name="Hori C."/>
            <person name="Igarashi K."/>
            <person name="Jurgens J.A."/>
            <person name="Kallen N."/>
            <person name="Kersten P."/>
            <person name="Kohler A."/>
            <person name="Kuees U."/>
            <person name="Kumar T.K.A."/>
            <person name="Kuo A."/>
            <person name="LaButti K."/>
            <person name="Larrondo L.F."/>
            <person name="Lindquist E."/>
            <person name="Ling A."/>
            <person name="Lombard V."/>
            <person name="Lucas S."/>
            <person name="Lundell T."/>
            <person name="Martin R."/>
            <person name="McLaughlin D.J."/>
            <person name="Morgenstern I."/>
            <person name="Morin E."/>
            <person name="Murat C."/>
            <person name="Nagy L.G."/>
            <person name="Nolan M."/>
            <person name="Ohm R.A."/>
            <person name="Patyshakuliyeva A."/>
            <person name="Rokas A."/>
            <person name="Ruiz-Duenas F.J."/>
            <person name="Sabat G."/>
            <person name="Salamov A."/>
            <person name="Samejima M."/>
            <person name="Schmutz J."/>
            <person name="Slot J.C."/>
            <person name="St John F."/>
            <person name="Stenlid J."/>
            <person name="Sun H."/>
            <person name="Sun S."/>
            <person name="Syed K."/>
            <person name="Tsang A."/>
            <person name="Wiebenga A."/>
            <person name="Young D."/>
            <person name="Pisabarro A."/>
            <person name="Eastwood D.C."/>
            <person name="Martin F."/>
            <person name="Cullen D."/>
            <person name="Grigoriev I.V."/>
            <person name="Hibbett D.S."/>
        </authorList>
    </citation>
    <scope>NUCLEOTIDE SEQUENCE [LARGE SCALE GENOMIC DNA]</scope>
    <source>
        <strain evidence="2 3">ATCC 11539</strain>
    </source>
</reference>
<evidence type="ECO:0000256" key="1">
    <source>
        <dbReference type="SAM" id="MobiDB-lite"/>
    </source>
</evidence>
<evidence type="ECO:0000313" key="2">
    <source>
        <dbReference type="EMBL" id="EPQ57346.1"/>
    </source>
</evidence>
<keyword evidence="3" id="KW-1185">Reference proteome</keyword>
<dbReference type="EMBL" id="KB469299">
    <property type="protein sequence ID" value="EPQ57346.1"/>
    <property type="molecule type" value="Genomic_DNA"/>
</dbReference>
<dbReference type="Proteomes" id="UP000030669">
    <property type="component" value="Unassembled WGS sequence"/>
</dbReference>